<name>A0A368FXH1_ANCCA</name>
<sequence length="26" mass="3103">MKYSLPKTHTEKLEQQLPGERSLREC</sequence>
<evidence type="ECO:0000256" key="1">
    <source>
        <dbReference type="SAM" id="MobiDB-lite"/>
    </source>
</evidence>
<dbReference type="AlphaFoldDB" id="A0A368FXH1"/>
<comment type="caution">
    <text evidence="2">The sequence shown here is derived from an EMBL/GenBank/DDBJ whole genome shotgun (WGS) entry which is preliminary data.</text>
</comment>
<dbReference type="EMBL" id="JOJR01000518">
    <property type="protein sequence ID" value="RCN36884.1"/>
    <property type="molecule type" value="Genomic_DNA"/>
</dbReference>
<keyword evidence="3" id="KW-1185">Reference proteome</keyword>
<proteinExistence type="predicted"/>
<reference evidence="2 3" key="1">
    <citation type="submission" date="2014-10" db="EMBL/GenBank/DDBJ databases">
        <title>Draft genome of the hookworm Ancylostoma caninum.</title>
        <authorList>
            <person name="Mitreva M."/>
        </authorList>
    </citation>
    <scope>NUCLEOTIDE SEQUENCE [LARGE SCALE GENOMIC DNA]</scope>
    <source>
        <strain evidence="2 3">Baltimore</strain>
    </source>
</reference>
<accession>A0A368FXH1</accession>
<gene>
    <name evidence="2" type="ORF">ANCCAN_17227</name>
</gene>
<dbReference type="Proteomes" id="UP000252519">
    <property type="component" value="Unassembled WGS sequence"/>
</dbReference>
<protein>
    <submittedName>
        <fullName evidence="2">Uncharacterized protein</fullName>
    </submittedName>
</protein>
<organism evidence="2 3">
    <name type="scientific">Ancylostoma caninum</name>
    <name type="common">Dog hookworm</name>
    <dbReference type="NCBI Taxonomy" id="29170"/>
    <lineage>
        <taxon>Eukaryota</taxon>
        <taxon>Metazoa</taxon>
        <taxon>Ecdysozoa</taxon>
        <taxon>Nematoda</taxon>
        <taxon>Chromadorea</taxon>
        <taxon>Rhabditida</taxon>
        <taxon>Rhabditina</taxon>
        <taxon>Rhabditomorpha</taxon>
        <taxon>Strongyloidea</taxon>
        <taxon>Ancylostomatidae</taxon>
        <taxon>Ancylostomatinae</taxon>
        <taxon>Ancylostoma</taxon>
    </lineage>
</organism>
<feature type="region of interest" description="Disordered" evidence="1">
    <location>
        <begin position="1"/>
        <end position="26"/>
    </location>
</feature>
<evidence type="ECO:0000313" key="2">
    <source>
        <dbReference type="EMBL" id="RCN36884.1"/>
    </source>
</evidence>
<evidence type="ECO:0000313" key="3">
    <source>
        <dbReference type="Proteomes" id="UP000252519"/>
    </source>
</evidence>